<dbReference type="Proteomes" id="UP000232323">
    <property type="component" value="Unassembled WGS sequence"/>
</dbReference>
<reference evidence="7 8" key="1">
    <citation type="submission" date="2017-08" db="EMBL/GenBank/DDBJ databases">
        <title>Acidophilic green algal genome provides insights into adaptation to an acidic environment.</title>
        <authorList>
            <person name="Hirooka S."/>
            <person name="Hirose Y."/>
            <person name="Kanesaki Y."/>
            <person name="Higuchi S."/>
            <person name="Fujiwara T."/>
            <person name="Onuma R."/>
            <person name="Era A."/>
            <person name="Ohbayashi R."/>
            <person name="Uzuka A."/>
            <person name="Nozaki H."/>
            <person name="Yoshikawa H."/>
            <person name="Miyagishima S.Y."/>
        </authorList>
    </citation>
    <scope>NUCLEOTIDE SEQUENCE [LARGE SCALE GENOMIC DNA]</scope>
    <source>
        <strain evidence="7 8">NIES-2499</strain>
    </source>
</reference>
<keyword evidence="8" id="KW-1185">Reference proteome</keyword>
<feature type="region of interest" description="Disordered" evidence="5">
    <location>
        <begin position="317"/>
        <end position="359"/>
    </location>
</feature>
<evidence type="ECO:0000256" key="1">
    <source>
        <dbReference type="ARBA" id="ARBA00004123"/>
    </source>
</evidence>
<name>A0A250WV16_9CHLO</name>
<feature type="compositionally biased region" description="Low complexity" evidence="5">
    <location>
        <begin position="117"/>
        <end position="126"/>
    </location>
</feature>
<protein>
    <recommendedName>
        <fullName evidence="6">Chromatin assembly factor 1 subunit A dimerization domain-containing protein</fullName>
    </recommendedName>
</protein>
<comment type="caution">
    <text evidence="7">The sequence shown here is derived from an EMBL/GenBank/DDBJ whole genome shotgun (WGS) entry which is preliminary data.</text>
</comment>
<feature type="region of interest" description="Disordered" evidence="5">
    <location>
        <begin position="546"/>
        <end position="565"/>
    </location>
</feature>
<dbReference type="GO" id="GO:0033186">
    <property type="term" value="C:CAF-1 complex"/>
    <property type="evidence" value="ECO:0007669"/>
    <property type="project" value="TreeGrafter"/>
</dbReference>
<evidence type="ECO:0000313" key="7">
    <source>
        <dbReference type="EMBL" id="GAX74596.1"/>
    </source>
</evidence>
<dbReference type="GO" id="GO:0006334">
    <property type="term" value="P:nucleosome assembly"/>
    <property type="evidence" value="ECO:0007669"/>
    <property type="project" value="TreeGrafter"/>
</dbReference>
<dbReference type="PANTHER" id="PTHR15272:SF0">
    <property type="entry name" value="CHROMATIN ASSEMBLY FACTOR 1 SUBUNIT A"/>
    <property type="match status" value="1"/>
</dbReference>
<keyword evidence="3" id="KW-0234">DNA repair</keyword>
<feature type="region of interest" description="Disordered" evidence="5">
    <location>
        <begin position="1"/>
        <end position="49"/>
    </location>
</feature>
<feature type="region of interest" description="Disordered" evidence="5">
    <location>
        <begin position="91"/>
        <end position="129"/>
    </location>
</feature>
<dbReference type="GO" id="GO:0006281">
    <property type="term" value="P:DNA repair"/>
    <property type="evidence" value="ECO:0007669"/>
    <property type="project" value="UniProtKB-KW"/>
</dbReference>
<feature type="domain" description="Chromatin assembly factor 1 subunit A dimerization" evidence="6">
    <location>
        <begin position="277"/>
        <end position="346"/>
    </location>
</feature>
<dbReference type="PANTHER" id="PTHR15272">
    <property type="entry name" value="CHROMATIN ASSEMBLY FACTOR 1 SUBUNIT A CAF-1 SUBUNIT A"/>
    <property type="match status" value="1"/>
</dbReference>
<evidence type="ECO:0000259" key="6">
    <source>
        <dbReference type="Pfam" id="PF12253"/>
    </source>
</evidence>
<keyword evidence="4" id="KW-0539">Nucleus</keyword>
<comment type="subcellular location">
    <subcellularLocation>
        <location evidence="1">Nucleus</location>
    </subcellularLocation>
</comment>
<keyword evidence="2" id="KW-0227">DNA damage</keyword>
<dbReference type="GO" id="GO:0005634">
    <property type="term" value="C:nucleus"/>
    <property type="evidence" value="ECO:0007669"/>
    <property type="project" value="UniProtKB-SubCell"/>
</dbReference>
<dbReference type="OrthoDB" id="553110at2759"/>
<dbReference type="Pfam" id="PF12253">
    <property type="entry name" value="CAF1A_dimeriz"/>
    <property type="match status" value="1"/>
</dbReference>
<organism evidence="7 8">
    <name type="scientific">Chlamydomonas eustigma</name>
    <dbReference type="NCBI Taxonomy" id="1157962"/>
    <lineage>
        <taxon>Eukaryota</taxon>
        <taxon>Viridiplantae</taxon>
        <taxon>Chlorophyta</taxon>
        <taxon>core chlorophytes</taxon>
        <taxon>Chlorophyceae</taxon>
        <taxon>CS clade</taxon>
        <taxon>Chlamydomonadales</taxon>
        <taxon>Chlamydomonadaceae</taxon>
        <taxon>Chlamydomonas</taxon>
    </lineage>
</organism>
<evidence type="ECO:0000313" key="8">
    <source>
        <dbReference type="Proteomes" id="UP000232323"/>
    </source>
</evidence>
<evidence type="ECO:0000256" key="3">
    <source>
        <dbReference type="ARBA" id="ARBA00023204"/>
    </source>
</evidence>
<evidence type="ECO:0000256" key="2">
    <source>
        <dbReference type="ARBA" id="ARBA00022763"/>
    </source>
</evidence>
<feature type="compositionally biased region" description="Low complexity" evidence="5">
    <location>
        <begin position="546"/>
        <end position="557"/>
    </location>
</feature>
<dbReference type="InterPro" id="IPR022043">
    <property type="entry name" value="CAF1A_DD"/>
</dbReference>
<dbReference type="EMBL" id="BEGY01000008">
    <property type="protein sequence ID" value="GAX74596.1"/>
    <property type="molecule type" value="Genomic_DNA"/>
</dbReference>
<feature type="compositionally biased region" description="Gly residues" evidence="5">
    <location>
        <begin position="9"/>
        <end position="37"/>
    </location>
</feature>
<dbReference type="STRING" id="1157962.A0A250WV16"/>
<evidence type="ECO:0000256" key="5">
    <source>
        <dbReference type="SAM" id="MobiDB-lite"/>
    </source>
</evidence>
<accession>A0A250WV16</accession>
<sequence>MGRSIAIGRGSGSGSGIGKGIGRTSGSGIGRGIGRTSGSGVQALKEAEKQKQRLERELARTGFGGKKALTTAASIMHKFIGITPSKAEVHDPAAAGGVGGSGTAVTPPSCPLEGKQQRQQQQQQQQHGLLRGSALLRASKSPDPALFMPGGSPEHVERDIQLRRLRLDPLLSTGLSGASSPTSHLNQLKVELKESIARSRQLVTQHTVPLGSNVGNALSVGSGHGSMSSGSYRRGRQLGVPLTWARRPGCSLDPAMHVAKYYGEGADWSNIKSWRRKLLSFANCNRPAFYGSFSKISTVVRGRRPLALDKVHLDYEVDSDEEWEEEPEGEDIGDGDDGMDEDDVEAVEDGDEAAGDGFFVDDGYLSEDEGVGDCSQMGDGKEDEEGGEAWQRAQAVTGPLHRSAVGVDPRLQQLQAATDRASRGNRCLVMIRDQAGTLKCDQCSGLDVQILEALKPIFLTSDLQVQKQHVGPPKDLGIYASLFTAVAACVSGTAGSTHAMTAEVSGKRQHSGVERSVGGGGTDLMKELLAVQVDASGKAIASVTAPGPEAEALGPPAKRSRKSGSATIFPEELSDHLMSYILAHGHAKLDQIVDGFQASPFGLGLSKRLIREGVKARAYYSHKAGCWQALLVVRSSGTASLSEPVLDVHLAMRETDLKLAPYVQGVDGYNNQQDVDGYNNQQGSYQPHYTVDGPSRVACLAIQLESEAAVSRGIISSDPMAVSALHSVCAQVQTTIPTPAHSLALHSKHIAPSSAACTHIKENGSLTAVSLTPSISKFFQAKASKVTPALAGASEVPTLSTLNSPPASFPPDQHTCVDNSVCSTASVRTKTPHSSATCPESQPAGASTPVTPINAAAGCSPLPMGSARTDAVRSVAGTADASAPLFSARWCGTPHNTPDVRVTNIDGRSSVDPQNASAYKLLTAAAAAMAARQLGAPSACHTTAEVTSELEHSKVMKLLREKDDDDDHGKGVSSVLQASQTVLDEVIAIPFPVDSSELKQTGSGHLYWQALQEWLAQAYIPATHDVVAALAVFRSPDLILFVKSIPMELIKGMLKSMSGRSQSYFMKCSLMQAFWSVVACLTAPFTEDQDTWSKSEKDGQLLCTCEEDLRDQRLRGSRVCPKAVVGGKLRSWMISSSPLPVCLHELLLLKGLSSQLLAAAMYNNAAVQAADVQMSQEQQEGDMKYPAAAIQSLCALAEVAGQMRHSSGWTCSPLTDKEVYSCGTTVPLPVSEEAQALGQGCVDSHPLVGTSHPLFPAATRMGGASVGGHPKLESACEVFLAGLIEDPAWRSLNRTLGSLCKGVVKHDRDATAAAAASGDEASTQGNEAVLEKLLKTFEVMVASTTDQQRPDLALQGTVSSSRSVEACVSHEGDALVKNSVTDARRKGPLLAAPTARLTGLLVRKLVGIVKMAWRTNVVGAEEDENLAEIHTSLWTTDLSVKAMCCLKALSCCPHTAEWMLPSRHPKDVFSCHEMRASVTLLMEVVTKVFTSSCTSIRLSPGTASAAVIKSIALLLGPGLQLAHQIACAVRAQRNAAGAERAAGGRPKRQTYPGLSDMREALQDLVHTFTTCDTCKDQVVSLPSWLLTLATECVQVINDCN</sequence>
<feature type="compositionally biased region" description="Acidic residues" evidence="5">
    <location>
        <begin position="317"/>
        <end position="354"/>
    </location>
</feature>
<gene>
    <name evidence="7" type="ORF">CEUSTIGMA_g2044.t1</name>
</gene>
<evidence type="ECO:0000256" key="4">
    <source>
        <dbReference type="ARBA" id="ARBA00023242"/>
    </source>
</evidence>
<proteinExistence type="predicted"/>